<evidence type="ECO:0000256" key="1">
    <source>
        <dbReference type="ARBA" id="ARBA00023002"/>
    </source>
</evidence>
<dbReference type="AlphaFoldDB" id="A0A9Q9IDD8"/>
<keyword evidence="4" id="KW-1185">Reference proteome</keyword>
<dbReference type="InterPro" id="IPR011576">
    <property type="entry name" value="Pyridox_Oxase_N"/>
</dbReference>
<dbReference type="GO" id="GO:0005829">
    <property type="term" value="C:cytosol"/>
    <property type="evidence" value="ECO:0007669"/>
    <property type="project" value="TreeGrafter"/>
</dbReference>
<evidence type="ECO:0000259" key="2">
    <source>
        <dbReference type="Pfam" id="PF01243"/>
    </source>
</evidence>
<proteinExistence type="predicted"/>
<dbReference type="Pfam" id="PF01243">
    <property type="entry name" value="PNPOx_N"/>
    <property type="match status" value="1"/>
</dbReference>
<dbReference type="EMBL" id="CP073767">
    <property type="protein sequence ID" value="UWZ51982.1"/>
    <property type="molecule type" value="Genomic_DNA"/>
</dbReference>
<accession>A0A9Q9IDD8</accession>
<dbReference type="Proteomes" id="UP001058003">
    <property type="component" value="Chromosome"/>
</dbReference>
<reference evidence="3" key="1">
    <citation type="submission" date="2021-04" db="EMBL/GenBank/DDBJ databases">
        <title>Dactylosporangium aurantiacum NRRL B-8018 full assembly.</title>
        <authorList>
            <person name="Hartkoorn R.C."/>
            <person name="Beaudoing E."/>
            <person name="Hot D."/>
        </authorList>
    </citation>
    <scope>NUCLEOTIDE SEQUENCE</scope>
    <source>
        <strain evidence="3">NRRL B-8018</strain>
    </source>
</reference>
<evidence type="ECO:0000313" key="4">
    <source>
        <dbReference type="Proteomes" id="UP001058003"/>
    </source>
</evidence>
<dbReference type="InterPro" id="IPR052019">
    <property type="entry name" value="F420H2_bilvrd_red/Heme_oxyg"/>
</dbReference>
<gene>
    <name evidence="3" type="ORF">Daura_35515</name>
</gene>
<dbReference type="SUPFAM" id="SSF50475">
    <property type="entry name" value="FMN-binding split barrel"/>
    <property type="match status" value="1"/>
</dbReference>
<dbReference type="GO" id="GO:0016627">
    <property type="term" value="F:oxidoreductase activity, acting on the CH-CH group of donors"/>
    <property type="evidence" value="ECO:0007669"/>
    <property type="project" value="TreeGrafter"/>
</dbReference>
<feature type="domain" description="Pyridoxamine 5'-phosphate oxidase N-terminal" evidence="2">
    <location>
        <begin position="5"/>
        <end position="106"/>
    </location>
</feature>
<dbReference type="PANTHER" id="PTHR35176:SF6">
    <property type="entry name" value="HEME OXYGENASE HI_0854-RELATED"/>
    <property type="match status" value="1"/>
</dbReference>
<organism evidence="3 4">
    <name type="scientific">Dactylosporangium aurantiacum</name>
    <dbReference type="NCBI Taxonomy" id="35754"/>
    <lineage>
        <taxon>Bacteria</taxon>
        <taxon>Bacillati</taxon>
        <taxon>Actinomycetota</taxon>
        <taxon>Actinomycetes</taxon>
        <taxon>Micromonosporales</taxon>
        <taxon>Micromonosporaceae</taxon>
        <taxon>Dactylosporangium</taxon>
    </lineage>
</organism>
<protein>
    <submittedName>
        <fullName evidence="3">Pyridoxamine 5'-phosphate oxidase family protein</fullName>
    </submittedName>
</protein>
<dbReference type="KEGG" id="daur:Daura_35515"/>
<keyword evidence="1" id="KW-0560">Oxidoreductase</keyword>
<dbReference type="OrthoDB" id="9788889at2"/>
<dbReference type="RefSeq" id="WP_052386547.1">
    <property type="nucleotide sequence ID" value="NZ_CP073767.1"/>
</dbReference>
<dbReference type="InterPro" id="IPR012349">
    <property type="entry name" value="Split_barrel_FMN-bd"/>
</dbReference>
<sequence length="152" mass="16287">MGAFEDVARAVLDGNRYVVLGTADGEGRPWVSPVFYTLSGYRELIWMSSPGARHSRNLAERPEVSLVVYDSSLPVGEPDAVYMAGVAAEVTGSAVAAVAAAYGDAALPKGGRRVKIDEVTGDGVYRMYRATVREHWVLDPDSRPDGRASVTL</sequence>
<dbReference type="PANTHER" id="PTHR35176">
    <property type="entry name" value="HEME OXYGENASE HI_0854-RELATED"/>
    <property type="match status" value="1"/>
</dbReference>
<evidence type="ECO:0000313" key="3">
    <source>
        <dbReference type="EMBL" id="UWZ51982.1"/>
    </source>
</evidence>
<name>A0A9Q9IDD8_9ACTN</name>
<dbReference type="Gene3D" id="2.30.110.10">
    <property type="entry name" value="Electron Transport, Fmn-binding Protein, Chain A"/>
    <property type="match status" value="1"/>
</dbReference>
<dbReference type="GO" id="GO:0070967">
    <property type="term" value="F:coenzyme F420 binding"/>
    <property type="evidence" value="ECO:0007669"/>
    <property type="project" value="TreeGrafter"/>
</dbReference>